<evidence type="ECO:0000259" key="5">
    <source>
        <dbReference type="PROSITE" id="PS50977"/>
    </source>
</evidence>
<keyword evidence="1" id="KW-0805">Transcription regulation</keyword>
<feature type="domain" description="HTH tetR-type" evidence="5">
    <location>
        <begin position="237"/>
        <end position="297"/>
    </location>
</feature>
<sequence length="418" mass="46725">MRREMVMSMERIDTSEQMRSVGQAMPYVPPKGTRPANRKDLIRRAGAELFYEYGFASVSMNQIARAVSIGPSALYRHFSSKQELLVSVIEASVAEAHAALADARDDATAESLSDWNDAFVAMALDIRLAGVLWQREARQLPEQDQERLAAEVRQIRHELRQAIQTHHPEAATWSRLLTRAVLSICLSLSYHHVSLPRADFVALMKQMMFSVLNINWVVEESVNLVDRRVSEPRRSPTGTQEKLVAAASELFARRGFAQTGLDEIAAKVGIAEPSIYHHFPSKVDLLFEVLQYGNDLLQKGRALALAVPSNPKKALGCLLDSYLDTVAADPALITLIVTELGNLDEEKRRLAVAQQRAYLNQWVDLMLQIDPTMLRDAARIRVHAVLMVINDCAARSHGDLDAAERSALELICQRLLEL</sequence>
<dbReference type="SUPFAM" id="SSF46689">
    <property type="entry name" value="Homeodomain-like"/>
    <property type="match status" value="2"/>
</dbReference>
<accession>A9WSS9</accession>
<dbReference type="Pfam" id="PF00440">
    <property type="entry name" value="TetR_N"/>
    <property type="match status" value="2"/>
</dbReference>
<dbReference type="InterPro" id="IPR001647">
    <property type="entry name" value="HTH_TetR"/>
</dbReference>
<feature type="domain" description="HTH tetR-type" evidence="5">
    <location>
        <begin position="36"/>
        <end position="96"/>
    </location>
</feature>
<keyword evidence="2 4" id="KW-0238">DNA-binding</keyword>
<dbReference type="PROSITE" id="PS50977">
    <property type="entry name" value="HTH_TETR_2"/>
    <property type="match status" value="2"/>
</dbReference>
<feature type="DNA-binding region" description="H-T-H motif" evidence="4">
    <location>
        <begin position="59"/>
        <end position="78"/>
    </location>
</feature>
<feature type="DNA-binding region" description="H-T-H motif" evidence="4">
    <location>
        <begin position="260"/>
        <end position="279"/>
    </location>
</feature>
<evidence type="ECO:0000313" key="7">
    <source>
        <dbReference type="Proteomes" id="UP000002007"/>
    </source>
</evidence>
<keyword evidence="3" id="KW-0804">Transcription</keyword>
<evidence type="ECO:0000256" key="3">
    <source>
        <dbReference type="ARBA" id="ARBA00023163"/>
    </source>
</evidence>
<organism evidence="6 7">
    <name type="scientific">Renibacterium salmoninarum (strain ATCC 33209 / DSM 20767 / JCM 11484 / NBRC 15589 / NCIMB 2235)</name>
    <dbReference type="NCBI Taxonomy" id="288705"/>
    <lineage>
        <taxon>Bacteria</taxon>
        <taxon>Bacillati</taxon>
        <taxon>Actinomycetota</taxon>
        <taxon>Actinomycetes</taxon>
        <taxon>Micrococcales</taxon>
        <taxon>Micrococcaceae</taxon>
        <taxon>Renibacterium</taxon>
    </lineage>
</organism>
<dbReference type="AlphaFoldDB" id="A9WSS9"/>
<proteinExistence type="predicted"/>
<dbReference type="PRINTS" id="PR00455">
    <property type="entry name" value="HTHTETR"/>
</dbReference>
<dbReference type="eggNOG" id="COG1309">
    <property type="taxonomic scope" value="Bacteria"/>
</dbReference>
<dbReference type="Proteomes" id="UP000002007">
    <property type="component" value="Chromosome"/>
</dbReference>
<evidence type="ECO:0000313" key="6">
    <source>
        <dbReference type="EMBL" id="ABY23867.1"/>
    </source>
</evidence>
<evidence type="ECO:0000256" key="4">
    <source>
        <dbReference type="PROSITE-ProRule" id="PRU00335"/>
    </source>
</evidence>
<dbReference type="Gene3D" id="1.10.357.10">
    <property type="entry name" value="Tetracycline Repressor, domain 2"/>
    <property type="match status" value="2"/>
</dbReference>
<keyword evidence="7" id="KW-1185">Reference proteome</keyword>
<reference evidence="7" key="1">
    <citation type="journal article" date="2008" name="J. Bacteriol.">
        <title>Genome sequence of the fish pathogen Renibacterium salmoninarum suggests reductive evolution away from an environmental Arthrobacter ancestor.</title>
        <authorList>
            <person name="Wiens G.D."/>
            <person name="Rockey D.D."/>
            <person name="Wu Z."/>
            <person name="Chang J."/>
            <person name="Levy R."/>
            <person name="Crane S."/>
            <person name="Chen D.S."/>
            <person name="Capri G.R."/>
            <person name="Burnett J.R."/>
            <person name="Sudheesh P.S."/>
            <person name="Schipma M.J."/>
            <person name="Burd H."/>
            <person name="Bhattacharyya A."/>
            <person name="Rhodes L.D."/>
            <person name="Kaul R."/>
            <person name="Strom M.S."/>
        </authorList>
    </citation>
    <scope>NUCLEOTIDE SEQUENCE [LARGE SCALE GENOMIC DNA]</scope>
    <source>
        <strain evidence="7">ATCC 33209 / DSM 20767 / JCM 11484 / NBRC 15589 / NCIMB 2235</strain>
    </source>
</reference>
<dbReference type="InterPro" id="IPR050109">
    <property type="entry name" value="HTH-type_TetR-like_transc_reg"/>
</dbReference>
<dbReference type="STRING" id="288705.RSal33209_2135"/>
<evidence type="ECO:0000256" key="2">
    <source>
        <dbReference type="ARBA" id="ARBA00023125"/>
    </source>
</evidence>
<dbReference type="PANTHER" id="PTHR30055:SF234">
    <property type="entry name" value="HTH-TYPE TRANSCRIPTIONAL REGULATOR BETI"/>
    <property type="match status" value="1"/>
</dbReference>
<dbReference type="GO" id="GO:0000976">
    <property type="term" value="F:transcription cis-regulatory region binding"/>
    <property type="evidence" value="ECO:0007669"/>
    <property type="project" value="TreeGrafter"/>
</dbReference>
<dbReference type="InterPro" id="IPR009057">
    <property type="entry name" value="Homeodomain-like_sf"/>
</dbReference>
<dbReference type="PANTHER" id="PTHR30055">
    <property type="entry name" value="HTH-TYPE TRANSCRIPTIONAL REGULATOR RUTR"/>
    <property type="match status" value="1"/>
</dbReference>
<name>A9WSS9_RENSM</name>
<evidence type="ECO:0000256" key="1">
    <source>
        <dbReference type="ARBA" id="ARBA00023015"/>
    </source>
</evidence>
<dbReference type="Gene3D" id="1.10.10.60">
    <property type="entry name" value="Homeodomain-like"/>
    <property type="match status" value="2"/>
</dbReference>
<dbReference type="KEGG" id="rsa:RSal33209_2135"/>
<dbReference type="HOGENOM" id="CLU_055812_0_0_11"/>
<gene>
    <name evidence="6" type="ordered locus">RSal33209_2135</name>
</gene>
<dbReference type="EMBL" id="CP000910">
    <property type="protein sequence ID" value="ABY23867.1"/>
    <property type="molecule type" value="Genomic_DNA"/>
</dbReference>
<dbReference type="GO" id="GO:0003700">
    <property type="term" value="F:DNA-binding transcription factor activity"/>
    <property type="evidence" value="ECO:0007669"/>
    <property type="project" value="TreeGrafter"/>
</dbReference>
<protein>
    <submittedName>
        <fullName evidence="6">Transcriptional regulator, TetR family protein</fullName>
    </submittedName>
</protein>